<dbReference type="Proteomes" id="UP000011021">
    <property type="component" value="Unassembled WGS sequence"/>
</dbReference>
<feature type="domain" description="Glycosyl transferase family 28 C-terminal" evidence="1">
    <location>
        <begin position="272"/>
        <end position="383"/>
    </location>
</feature>
<dbReference type="AlphaFoldDB" id="E7RXW9"/>
<accession>E7RXW9</accession>
<gene>
    <name evidence="2" type="ORF">HMPREF0551_1540</name>
</gene>
<evidence type="ECO:0000259" key="1">
    <source>
        <dbReference type="Pfam" id="PF04101"/>
    </source>
</evidence>
<proteinExistence type="predicted"/>
<dbReference type="SUPFAM" id="SSF53756">
    <property type="entry name" value="UDP-Glycosyltransferase/glycogen phosphorylase"/>
    <property type="match status" value="1"/>
</dbReference>
<dbReference type="EMBL" id="AEQP01000010">
    <property type="protein sequence ID" value="EFV94793.1"/>
    <property type="molecule type" value="Genomic_DNA"/>
</dbReference>
<keyword evidence="3" id="KW-1185">Reference proteome</keyword>
<comment type="caution">
    <text evidence="2">The sequence shown here is derived from an EMBL/GenBank/DDBJ whole genome shotgun (WGS) entry which is preliminary data.</text>
</comment>
<dbReference type="Pfam" id="PF04101">
    <property type="entry name" value="Glyco_tran_28_C"/>
    <property type="match status" value="1"/>
</dbReference>
<evidence type="ECO:0000313" key="2">
    <source>
        <dbReference type="EMBL" id="EFV94793.1"/>
    </source>
</evidence>
<dbReference type="Gene3D" id="3.40.50.2000">
    <property type="entry name" value="Glycogen Phosphorylase B"/>
    <property type="match status" value="1"/>
</dbReference>
<reference evidence="2 3" key="1">
    <citation type="submission" date="2010-12" db="EMBL/GenBank/DDBJ databases">
        <authorList>
            <person name="Muzny D."/>
            <person name="Qin X."/>
            <person name="Deng J."/>
            <person name="Jiang H."/>
            <person name="Liu Y."/>
            <person name="Qu J."/>
            <person name="Song X.-Z."/>
            <person name="Zhang L."/>
            <person name="Thornton R."/>
            <person name="Coyle M."/>
            <person name="Francisco L."/>
            <person name="Jackson L."/>
            <person name="Javaid M."/>
            <person name="Korchina V."/>
            <person name="Kovar C."/>
            <person name="Mata R."/>
            <person name="Mathew T."/>
            <person name="Ngo R."/>
            <person name="Nguyen L."/>
            <person name="Nguyen N."/>
            <person name="Okwuonu G."/>
            <person name="Ongeri F."/>
            <person name="Pham C."/>
            <person name="Simmons D."/>
            <person name="Wilczek-Boney K."/>
            <person name="Hale W."/>
            <person name="Jakkamsetti A."/>
            <person name="Pham P."/>
            <person name="Ruth R."/>
            <person name="San Lucas F."/>
            <person name="Warren J."/>
            <person name="Zhang J."/>
            <person name="Zhao Z."/>
            <person name="Zhou C."/>
            <person name="Zhu D."/>
            <person name="Lee S."/>
            <person name="Bess C."/>
            <person name="Blankenburg K."/>
            <person name="Forbes L."/>
            <person name="Fu Q."/>
            <person name="Gubbala S."/>
            <person name="Hirani K."/>
            <person name="Jayaseelan J.C."/>
            <person name="Lara F."/>
            <person name="Munidasa M."/>
            <person name="Palculict T."/>
            <person name="Patil S."/>
            <person name="Pu L.-L."/>
            <person name="Saada N."/>
            <person name="Tang L."/>
            <person name="Weissenberger G."/>
            <person name="Zhu Y."/>
            <person name="Hemphill L."/>
            <person name="Shang Y."/>
            <person name="Youmans B."/>
            <person name="Ayvaz T."/>
            <person name="Ross M."/>
            <person name="Santibanez J."/>
            <person name="Aqrawi P."/>
            <person name="Gross S."/>
            <person name="Joshi V."/>
            <person name="Fowler G."/>
            <person name="Nazareth L."/>
            <person name="Reid J."/>
            <person name="Worley K."/>
            <person name="Petrosino J."/>
            <person name="Highlander S."/>
            <person name="Gibbs R."/>
        </authorList>
    </citation>
    <scope>NUCLEOTIDE SEQUENCE [LARGE SCALE GENOMIC DNA]</scope>
    <source>
        <strain evidence="2 3">ATCC 51599</strain>
    </source>
</reference>
<dbReference type="GO" id="GO:0016758">
    <property type="term" value="F:hexosyltransferase activity"/>
    <property type="evidence" value="ECO:0007669"/>
    <property type="project" value="InterPro"/>
</dbReference>
<dbReference type="PANTHER" id="PTHR21015:SF28">
    <property type="entry name" value="SLL1722 PROTEIN"/>
    <property type="match status" value="1"/>
</dbReference>
<evidence type="ECO:0000313" key="3">
    <source>
        <dbReference type="Proteomes" id="UP000011021"/>
    </source>
</evidence>
<dbReference type="PANTHER" id="PTHR21015">
    <property type="entry name" value="UDP-N-ACETYLGLUCOSAMINE--N-ACETYLMURAMYL-(PENTAPEPTIDE) PYROPHOSPHORYL-UNDECAPRENOL N-ACETYLGLUCOSAMINE TRANSFERASE 1"/>
    <property type="match status" value="1"/>
</dbReference>
<sequence>MGDNAGMTEQTCATPSSMRPRIALYSHDTMGLGHIRRNTLIAQTLIQPPLSAQVLLVSGIRESGAFALPPGIDSITLPAYRKQPDGNYTARALDMPLEQLVALRSQTILAALTAFAPQLLIVDNVPRGALSELDTVLPTMRARGTRIVLGLRDIIDTPEAVARQWERQKNADILRRCFDAVWIYGDPRVYDTISAYGLDRLESIEVTPVGYLDPNQRWEAKSDTGGTASDGTVAETSDAPYALCMMGGGQDGLAVAEAFARAPLPSGWRGIILTGSMMPAEARQRLQALADARPELQLLPFVAEPLTLIRNARAVVAMAGYNSTMEVLALGKRTLLVPRVTPRAEQWLRASRLAELGLVGCLHPDELDPARVGAWLAEAAKPAPAVSALQALDFGGLRRVAELAGQLLGTPSPVARVPSAA</sequence>
<name>E7RXW9_9BURK</name>
<dbReference type="InterPro" id="IPR007235">
    <property type="entry name" value="Glyco_trans_28_C"/>
</dbReference>
<organism evidence="2 3">
    <name type="scientific">Lautropia mirabilis ATCC 51599</name>
    <dbReference type="NCBI Taxonomy" id="887898"/>
    <lineage>
        <taxon>Bacteria</taxon>
        <taxon>Pseudomonadati</taxon>
        <taxon>Pseudomonadota</taxon>
        <taxon>Betaproteobacteria</taxon>
        <taxon>Burkholderiales</taxon>
        <taxon>Burkholderiaceae</taxon>
        <taxon>Lautropia</taxon>
    </lineage>
</organism>
<protein>
    <recommendedName>
        <fullName evidence="1">Glycosyl transferase family 28 C-terminal domain-containing protein</fullName>
    </recommendedName>
</protein>
<dbReference type="eggNOG" id="COG4671">
    <property type="taxonomic scope" value="Bacteria"/>
</dbReference>
<dbReference type="STRING" id="887898.HMPREF0551_1540"/>
<dbReference type="HOGENOM" id="CLU_055279_0_0_4"/>